<evidence type="ECO:0000259" key="1">
    <source>
        <dbReference type="Pfam" id="PF01575"/>
    </source>
</evidence>
<proteinExistence type="predicted"/>
<dbReference type="SUPFAM" id="SSF54637">
    <property type="entry name" value="Thioesterase/thiol ester dehydrase-isomerase"/>
    <property type="match status" value="1"/>
</dbReference>
<dbReference type="InterPro" id="IPR050965">
    <property type="entry name" value="UPF0336/Enoyl-CoA_hydratase"/>
</dbReference>
<dbReference type="KEGG" id="ahal:FTX54_012740"/>
<organism evidence="2 3">
    <name type="scientific">Alkalicoccus halolimnae</name>
    <dbReference type="NCBI Taxonomy" id="1667239"/>
    <lineage>
        <taxon>Bacteria</taxon>
        <taxon>Bacillati</taxon>
        <taxon>Bacillota</taxon>
        <taxon>Bacilli</taxon>
        <taxon>Bacillales</taxon>
        <taxon>Bacillaceae</taxon>
        <taxon>Alkalicoccus</taxon>
    </lineage>
</organism>
<dbReference type="AlphaFoldDB" id="A0A5C7F6V7"/>
<evidence type="ECO:0000313" key="2">
    <source>
        <dbReference type="EMBL" id="WWD79278.1"/>
    </source>
</evidence>
<reference evidence="2 3" key="1">
    <citation type="submission" date="2024-01" db="EMBL/GenBank/DDBJ databases">
        <title>Complete Genome Sequence of Alkalicoccus halolimnae BZ-SZ-XJ29T, a Moderately Halophilic Bacterium Isolated from a Salt Lake.</title>
        <authorList>
            <person name="Zhao B."/>
        </authorList>
    </citation>
    <scope>NUCLEOTIDE SEQUENCE [LARGE SCALE GENOMIC DNA]</scope>
    <source>
        <strain evidence="2 3">BZ-SZ-XJ29</strain>
    </source>
</reference>
<evidence type="ECO:0000313" key="3">
    <source>
        <dbReference type="Proteomes" id="UP000321816"/>
    </source>
</evidence>
<gene>
    <name evidence="2" type="ORF">FTX54_012740</name>
</gene>
<name>A0A5C7F6V7_9BACI</name>
<dbReference type="OrthoDB" id="2691304at2"/>
<dbReference type="EMBL" id="CP144914">
    <property type="protein sequence ID" value="WWD79278.1"/>
    <property type="molecule type" value="Genomic_DNA"/>
</dbReference>
<feature type="domain" description="MaoC-like" evidence="1">
    <location>
        <begin position="24"/>
        <end position="123"/>
    </location>
</feature>
<dbReference type="PANTHER" id="PTHR43437">
    <property type="entry name" value="HYDROXYACYL-THIOESTER DEHYDRATASE TYPE 2, MITOCHONDRIAL-RELATED"/>
    <property type="match status" value="1"/>
</dbReference>
<dbReference type="InterPro" id="IPR029069">
    <property type="entry name" value="HotDog_dom_sf"/>
</dbReference>
<dbReference type="InterPro" id="IPR002539">
    <property type="entry name" value="MaoC-like_dom"/>
</dbReference>
<dbReference type="Pfam" id="PF01575">
    <property type="entry name" value="MaoC_dehydratas"/>
    <property type="match status" value="1"/>
</dbReference>
<dbReference type="GO" id="GO:0006633">
    <property type="term" value="P:fatty acid biosynthetic process"/>
    <property type="evidence" value="ECO:0007669"/>
    <property type="project" value="TreeGrafter"/>
</dbReference>
<dbReference type="PANTHER" id="PTHR43437:SF3">
    <property type="entry name" value="HYDROXYACYL-THIOESTER DEHYDRATASE TYPE 2, MITOCHONDRIAL"/>
    <property type="match status" value="1"/>
</dbReference>
<dbReference type="Proteomes" id="UP000321816">
    <property type="component" value="Chromosome"/>
</dbReference>
<dbReference type="GO" id="GO:0019171">
    <property type="term" value="F:(3R)-hydroxyacyl-[acyl-carrier-protein] dehydratase activity"/>
    <property type="evidence" value="ECO:0007669"/>
    <property type="project" value="TreeGrafter"/>
</dbReference>
<accession>A0A5C7F6V7</accession>
<protein>
    <submittedName>
        <fullName evidence="2">MaoC/PaaZ C-terminal domain-containing protein</fullName>
    </submittedName>
</protein>
<dbReference type="RefSeq" id="WP_147803413.1">
    <property type="nucleotide sequence ID" value="NZ_CP144914.1"/>
</dbReference>
<dbReference type="Gene3D" id="3.10.129.10">
    <property type="entry name" value="Hotdog Thioesterase"/>
    <property type="match status" value="1"/>
</dbReference>
<keyword evidence="3" id="KW-1185">Reference proteome</keyword>
<sequence length="159" mass="18391">MFSKRKKIGKTMKEIKIGDEYTCEHTVNDREILLYLGFSDDANPAYIQHDYASRTPYKRPIVPQLMLTGFITSAVSMNLPGPGSVIKEQFIRFEKPMYHYSRLHLKLTVTEVDDTNEEVVIEADGIDEMNDTVLQARMVVFPPHPWKPMTEESVTFENF</sequence>